<evidence type="ECO:0000256" key="7">
    <source>
        <dbReference type="ARBA" id="ARBA00022692"/>
    </source>
</evidence>
<evidence type="ECO:0000313" key="17">
    <source>
        <dbReference type="EMBL" id="CAK4030764.1"/>
    </source>
</evidence>
<organism evidence="17 18">
    <name type="scientific">Lecanosticta acicola</name>
    <dbReference type="NCBI Taxonomy" id="111012"/>
    <lineage>
        <taxon>Eukaryota</taxon>
        <taxon>Fungi</taxon>
        <taxon>Dikarya</taxon>
        <taxon>Ascomycota</taxon>
        <taxon>Pezizomycotina</taxon>
        <taxon>Dothideomycetes</taxon>
        <taxon>Dothideomycetidae</taxon>
        <taxon>Mycosphaerellales</taxon>
        <taxon>Mycosphaerellaceae</taxon>
        <taxon>Lecanosticta</taxon>
    </lineage>
</organism>
<accession>A0AAI8Z1H9</accession>
<keyword evidence="10 14" id="KW-0472">Membrane</keyword>
<proteinExistence type="inferred from homology"/>
<dbReference type="InterPro" id="IPR000917">
    <property type="entry name" value="Sulfatase_N"/>
</dbReference>
<dbReference type="InterPro" id="IPR007070">
    <property type="entry name" value="GPI_EtnP_transferase_1"/>
</dbReference>
<evidence type="ECO:0000256" key="2">
    <source>
        <dbReference type="ARBA" id="ARBA00004687"/>
    </source>
</evidence>
<comment type="subcellular location">
    <subcellularLocation>
        <location evidence="1 14">Endoplasmic reticulum membrane</location>
        <topology evidence="1 14">Multi-pass membrane protein</topology>
    </subcellularLocation>
</comment>
<dbReference type="Pfam" id="PF04987">
    <property type="entry name" value="PigN"/>
    <property type="match status" value="1"/>
</dbReference>
<evidence type="ECO:0000313" key="18">
    <source>
        <dbReference type="Proteomes" id="UP001296104"/>
    </source>
</evidence>
<sequence>MARLGRLGFLGIAVVFHLIYIYSIFDIYFVSPIVSGMRAYGVDAPKAPAKRLVLYVGDGLRADKAFQFFPDPSRSSNDSAALEPRPLAPFLRSRVLEHGTFGVSHTRVPTESRPGHVALIAGLYEDVAAVTTGWKLNPVNFDSVFNRSRHTWSWGSPDILPMFSIGAVPGRVDDATYGAEFEDFSKDATELDYWVFDRVKQLFKDAETDPRLNAQLKQDKIVFFLHLLGLDTTGHSYRPYSKEYLRNIQIVDQGVQEITEIIDNFYDDDETAFVFTADHGMSDWGSHGDGHPDNTRTPLVVWGSGVAKPVTVRKGTAPGHEDGFSHDWHLDHVKRNDVAQADVAALMAYLAGLEFPVNSVGELPLSYLDASEEEKAKALLINAKEILEMYRVKELDKQATVMNYRPFPGFGDAEHSVEHRIEAIEQMIQNHQYKQALESSDELIQLGLSGLRYLQTYAWLFLRTLVTAGYAGWIAFAFTTAVDVYMLDGKLEASRPTSLVLAFSAILVGLYSVLFVQSSPLTYYAYAFFPVAFWEEVFAHRQALIAGKDKLFAKFSKSDIGKLALNLFIYLALLEVMVQSYYHRQIYTMCYLLAAAWPLFYGPKFVQSNWILCGTWALSCAAMSVFTLLPALKIEDANLILLGGVLILVLGLLYIAFEKSLLVTTATSKDGLGNNSADAVSRSILGVQVGLVALAMIVTRSSVASLQAKQGLPLGAQVVGWVTLISSLIVPFFHALRPQNHYLHRLAVIFLAFGPLFIILTISYEGLFYFAITITLVSWVRLEHRVHQHFSATTSTTSASRASTPKPGDRATLELTSPLAPALSAAKARETALESGNYRALTLSDARICLFFLYLLQSAFYSTGNIASISSFSLDAVYRLIPVFDPFSQAALLILKILAPFALVSANLGILTKRLRLRGGSLFAVVMGIGDYLTLRFFWEVRDEGSWLEIGESISMFVIASALCVFVAGLEGLSEVFVRGVEFDDDDGVVVPLQKREGNGAIDGHGTVTAR</sequence>
<dbReference type="GO" id="GO:0051377">
    <property type="term" value="F:mannose-ethanolamine phosphotransferase activity"/>
    <property type="evidence" value="ECO:0007669"/>
    <property type="project" value="UniProtKB-UniRule"/>
</dbReference>
<name>A0AAI8Z1H9_9PEZI</name>
<comment type="pathway">
    <text evidence="2 14">Glycolipid biosynthesis; glycosylphosphatidylinositol-anchor biosynthesis.</text>
</comment>
<keyword evidence="6 14" id="KW-0808">Transferase</keyword>
<evidence type="ECO:0000259" key="16">
    <source>
        <dbReference type="Pfam" id="PF04987"/>
    </source>
</evidence>
<keyword evidence="8 14" id="KW-0256">Endoplasmic reticulum</keyword>
<dbReference type="EC" id="2.-.-.-" evidence="14"/>
<dbReference type="AlphaFoldDB" id="A0AAI8Z1H9"/>
<dbReference type="InterPro" id="IPR037671">
    <property type="entry name" value="PIGN_N"/>
</dbReference>
<keyword evidence="7 14" id="KW-0812">Transmembrane</keyword>
<dbReference type="EMBL" id="CAVMBE010000040">
    <property type="protein sequence ID" value="CAK4030764.1"/>
    <property type="molecule type" value="Genomic_DNA"/>
</dbReference>
<feature type="transmembrane region" description="Helical" evidence="14">
    <location>
        <begin position="610"/>
        <end position="632"/>
    </location>
</feature>
<feature type="transmembrane region" description="Helical" evidence="14">
    <location>
        <begin position="848"/>
        <end position="870"/>
    </location>
</feature>
<feature type="transmembrane region" description="Helical" evidence="14">
    <location>
        <begin position="679"/>
        <end position="698"/>
    </location>
</feature>
<evidence type="ECO:0000256" key="10">
    <source>
        <dbReference type="ARBA" id="ARBA00023136"/>
    </source>
</evidence>
<feature type="domain" description="Sulfatase N-terminal" evidence="15">
    <location>
        <begin position="239"/>
        <end position="317"/>
    </location>
</feature>
<evidence type="ECO:0000256" key="14">
    <source>
        <dbReference type="RuleBase" id="RU367138"/>
    </source>
</evidence>
<reference evidence="17" key="1">
    <citation type="submission" date="2023-11" db="EMBL/GenBank/DDBJ databases">
        <authorList>
            <person name="Alioto T."/>
            <person name="Alioto T."/>
            <person name="Gomez Garrido J."/>
        </authorList>
    </citation>
    <scope>NUCLEOTIDE SEQUENCE</scope>
</reference>
<evidence type="ECO:0000256" key="11">
    <source>
        <dbReference type="ARBA" id="ARBA00023180"/>
    </source>
</evidence>
<evidence type="ECO:0000256" key="3">
    <source>
        <dbReference type="ARBA" id="ARBA00008400"/>
    </source>
</evidence>
<comment type="caution">
    <text evidence="17">The sequence shown here is derived from an EMBL/GenBank/DDBJ whole genome shotgun (WGS) entry which is preliminary data.</text>
</comment>
<feature type="transmembrane region" description="Helical" evidence="14">
    <location>
        <begin position="922"/>
        <end position="939"/>
    </location>
</feature>
<feature type="transmembrane region" description="Helical" evidence="14">
    <location>
        <begin position="499"/>
        <end position="517"/>
    </location>
</feature>
<dbReference type="PANTHER" id="PTHR12250:SF0">
    <property type="entry name" value="GPI ETHANOLAMINE PHOSPHATE TRANSFERASE 1"/>
    <property type="match status" value="1"/>
</dbReference>
<keyword evidence="18" id="KW-1185">Reference proteome</keyword>
<feature type="domain" description="GPI ethanolamine phosphate transferase 1 C-terminal" evidence="16">
    <location>
        <begin position="450"/>
        <end position="946"/>
    </location>
</feature>
<evidence type="ECO:0000256" key="13">
    <source>
        <dbReference type="ARBA" id="ARBA00024850"/>
    </source>
</evidence>
<feature type="transmembrane region" description="Helical" evidence="14">
    <location>
        <begin position="743"/>
        <end position="760"/>
    </location>
</feature>
<comment type="similarity">
    <text evidence="3 14">Belongs to the PIGG/PIGN/PIGO family. PIGN subfamily.</text>
</comment>
<keyword evidence="11" id="KW-0325">Glycoprotein</keyword>
<keyword evidence="5 14" id="KW-0337">GPI-anchor biosynthesis</keyword>
<evidence type="ECO:0000256" key="8">
    <source>
        <dbReference type="ARBA" id="ARBA00022824"/>
    </source>
</evidence>
<evidence type="ECO:0000256" key="1">
    <source>
        <dbReference type="ARBA" id="ARBA00004477"/>
    </source>
</evidence>
<dbReference type="SUPFAM" id="SSF53649">
    <property type="entry name" value="Alkaline phosphatase-like"/>
    <property type="match status" value="1"/>
</dbReference>
<dbReference type="Proteomes" id="UP001296104">
    <property type="component" value="Unassembled WGS sequence"/>
</dbReference>
<evidence type="ECO:0000256" key="4">
    <source>
        <dbReference type="ARBA" id="ARBA00020831"/>
    </source>
</evidence>
<feature type="transmembrane region" description="Helical" evidence="14">
    <location>
        <begin position="638"/>
        <end position="658"/>
    </location>
</feature>
<evidence type="ECO:0000256" key="6">
    <source>
        <dbReference type="ARBA" id="ARBA00022679"/>
    </source>
</evidence>
<feature type="transmembrane region" description="Helical" evidence="14">
    <location>
        <begin position="560"/>
        <end position="580"/>
    </location>
</feature>
<dbReference type="GO" id="GO:0006506">
    <property type="term" value="P:GPI anchor biosynthetic process"/>
    <property type="evidence" value="ECO:0007669"/>
    <property type="project" value="UniProtKB-KW"/>
</dbReference>
<dbReference type="InterPro" id="IPR017850">
    <property type="entry name" value="Alkaline_phosphatase_core_sf"/>
</dbReference>
<evidence type="ECO:0000256" key="5">
    <source>
        <dbReference type="ARBA" id="ARBA00022502"/>
    </source>
</evidence>
<dbReference type="CDD" id="cd16020">
    <property type="entry name" value="GPI_EPT_1"/>
    <property type="match status" value="1"/>
</dbReference>
<feature type="transmembrane region" description="Helical" evidence="14">
    <location>
        <begin position="7"/>
        <end position="30"/>
    </location>
</feature>
<evidence type="ECO:0000256" key="12">
    <source>
        <dbReference type="ARBA" id="ARBA00023316"/>
    </source>
</evidence>
<comment type="function">
    <text evidence="13 14">Ethanolamine phosphate transferase involved in glycosylphosphatidylinositol-anchor biosynthesis. Transfers ethanolamine phosphate to the first alpha-1,4-linked mannose of the glycosylphosphatidylinositol precursor of GPI-anchor.</text>
</comment>
<dbReference type="GO" id="GO:0005789">
    <property type="term" value="C:endoplasmic reticulum membrane"/>
    <property type="evidence" value="ECO:0007669"/>
    <property type="project" value="UniProtKB-SubCell"/>
</dbReference>
<gene>
    <name evidence="17" type="ORF">LECACI_7A005922</name>
</gene>
<feature type="transmembrane region" description="Helical" evidence="14">
    <location>
        <begin position="523"/>
        <end position="539"/>
    </location>
</feature>
<dbReference type="FunFam" id="3.40.720.10:FF:000015">
    <property type="entry name" value="GPI ethanolamine phosphate transferase 1"/>
    <property type="match status" value="1"/>
</dbReference>
<evidence type="ECO:0000259" key="15">
    <source>
        <dbReference type="Pfam" id="PF00884"/>
    </source>
</evidence>
<dbReference type="GO" id="GO:0071555">
    <property type="term" value="P:cell wall organization"/>
    <property type="evidence" value="ECO:0007669"/>
    <property type="project" value="UniProtKB-KW"/>
</dbReference>
<keyword evidence="12" id="KW-0961">Cell wall biogenesis/degradation</keyword>
<keyword evidence="9 14" id="KW-1133">Transmembrane helix</keyword>
<feature type="transmembrane region" description="Helical" evidence="14">
    <location>
        <begin position="954"/>
        <end position="973"/>
    </location>
</feature>
<protein>
    <recommendedName>
        <fullName evidence="4 14">GPI ethanolamine phosphate transferase 1</fullName>
        <ecNumber evidence="14">2.-.-.-</ecNumber>
    </recommendedName>
</protein>
<feature type="transmembrane region" description="Helical" evidence="14">
    <location>
        <begin position="718"/>
        <end position="736"/>
    </location>
</feature>
<evidence type="ECO:0000256" key="9">
    <source>
        <dbReference type="ARBA" id="ARBA00022989"/>
    </source>
</evidence>
<dbReference type="Pfam" id="PF00884">
    <property type="entry name" value="Sulfatase"/>
    <property type="match status" value="1"/>
</dbReference>
<dbReference type="PANTHER" id="PTHR12250">
    <property type="entry name" value="PHOSPHATIDYLINOSITOL GLYCAN, CLASS N"/>
    <property type="match status" value="1"/>
</dbReference>
<feature type="transmembrane region" description="Helical" evidence="14">
    <location>
        <begin position="890"/>
        <end position="910"/>
    </location>
</feature>
<dbReference type="InterPro" id="IPR017852">
    <property type="entry name" value="GPI_EtnP_transferase_1_C"/>
</dbReference>
<dbReference type="Gene3D" id="3.40.720.10">
    <property type="entry name" value="Alkaline Phosphatase, subunit A"/>
    <property type="match status" value="1"/>
</dbReference>